<evidence type="ECO:0000256" key="2">
    <source>
        <dbReference type="ARBA" id="ARBA00022837"/>
    </source>
</evidence>
<dbReference type="InterPro" id="IPR002048">
    <property type="entry name" value="EF_hand_dom"/>
</dbReference>
<dbReference type="PANTHER" id="PTHR23048">
    <property type="entry name" value="MYOSIN LIGHT CHAIN 1, 3"/>
    <property type="match status" value="1"/>
</dbReference>
<reference evidence="5 6" key="1">
    <citation type="submission" date="2022-12" db="EMBL/GenBank/DDBJ databases">
        <title>Chromosome-level genome of Tegillarca granosa.</title>
        <authorList>
            <person name="Kim J."/>
        </authorList>
    </citation>
    <scope>NUCLEOTIDE SEQUENCE [LARGE SCALE GENOMIC DNA]</scope>
    <source>
        <strain evidence="5">Teg-2019</strain>
        <tissue evidence="5">Adductor muscle</tissue>
    </source>
</reference>
<sequence length="150" mass="17405">MSEFKVTEKQFTDAHNTFNLFDKKGAGCVNSNELGNVFKSLALHVEDEKLKRWADEKDEDATGKILWEQFKELFERKLREDEDERELREAFRVLDKNNKGVIDVADLRWILKSLGDDLTEEEIDDMIAETDTDGSGTVDYEEFKSLMSSE</sequence>
<evidence type="ECO:0000259" key="4">
    <source>
        <dbReference type="PROSITE" id="PS50222"/>
    </source>
</evidence>
<keyword evidence="1" id="KW-0677">Repeat</keyword>
<dbReference type="InterPro" id="IPR011992">
    <property type="entry name" value="EF-hand-dom_pair"/>
</dbReference>
<dbReference type="Gene3D" id="1.10.238.10">
    <property type="entry name" value="EF-hand"/>
    <property type="match status" value="3"/>
</dbReference>
<organism evidence="5 6">
    <name type="scientific">Tegillarca granosa</name>
    <name type="common">Malaysian cockle</name>
    <name type="synonym">Anadara granosa</name>
    <dbReference type="NCBI Taxonomy" id="220873"/>
    <lineage>
        <taxon>Eukaryota</taxon>
        <taxon>Metazoa</taxon>
        <taxon>Spiralia</taxon>
        <taxon>Lophotrochozoa</taxon>
        <taxon>Mollusca</taxon>
        <taxon>Bivalvia</taxon>
        <taxon>Autobranchia</taxon>
        <taxon>Pteriomorphia</taxon>
        <taxon>Arcoida</taxon>
        <taxon>Arcoidea</taxon>
        <taxon>Arcidae</taxon>
        <taxon>Tegillarca</taxon>
    </lineage>
</organism>
<evidence type="ECO:0000256" key="1">
    <source>
        <dbReference type="ARBA" id="ARBA00022737"/>
    </source>
</evidence>
<accession>A0ABQ9FMC8</accession>
<dbReference type="Proteomes" id="UP001217089">
    <property type="component" value="Unassembled WGS sequence"/>
</dbReference>
<feature type="domain" description="EF-hand" evidence="4">
    <location>
        <begin position="118"/>
        <end position="150"/>
    </location>
</feature>
<evidence type="ECO:0000256" key="3">
    <source>
        <dbReference type="SAM" id="MobiDB-lite"/>
    </source>
</evidence>
<gene>
    <name evidence="5" type="ORF">KUTeg_003530</name>
</gene>
<dbReference type="PROSITE" id="PS00018">
    <property type="entry name" value="EF_HAND_1"/>
    <property type="match status" value="1"/>
</dbReference>
<dbReference type="SUPFAM" id="SSF47473">
    <property type="entry name" value="EF-hand"/>
    <property type="match status" value="1"/>
</dbReference>
<keyword evidence="2" id="KW-0106">Calcium</keyword>
<dbReference type="PROSITE" id="PS50222">
    <property type="entry name" value="EF_HAND_2"/>
    <property type="match status" value="4"/>
</dbReference>
<feature type="domain" description="EF-hand" evidence="4">
    <location>
        <begin position="82"/>
        <end position="117"/>
    </location>
</feature>
<protein>
    <recommendedName>
        <fullName evidence="4">EF-hand domain-containing protein</fullName>
    </recommendedName>
</protein>
<dbReference type="CDD" id="cd00051">
    <property type="entry name" value="EFh"/>
    <property type="match status" value="1"/>
</dbReference>
<evidence type="ECO:0000313" key="5">
    <source>
        <dbReference type="EMBL" id="KAJ8318439.1"/>
    </source>
</evidence>
<dbReference type="SMART" id="SM00054">
    <property type="entry name" value="EFh"/>
    <property type="match status" value="4"/>
</dbReference>
<dbReference type="PANTHER" id="PTHR23048:SF0">
    <property type="entry name" value="CALMODULIN LIKE 3"/>
    <property type="match status" value="1"/>
</dbReference>
<name>A0ABQ9FMC8_TEGGR</name>
<dbReference type="EMBL" id="JARBDR010000214">
    <property type="protein sequence ID" value="KAJ8318439.1"/>
    <property type="molecule type" value="Genomic_DNA"/>
</dbReference>
<feature type="domain" description="EF-hand" evidence="4">
    <location>
        <begin position="9"/>
        <end position="44"/>
    </location>
</feature>
<feature type="domain" description="EF-hand" evidence="4">
    <location>
        <begin position="45"/>
        <end position="80"/>
    </location>
</feature>
<proteinExistence type="predicted"/>
<dbReference type="Pfam" id="PF13499">
    <property type="entry name" value="EF-hand_7"/>
    <property type="match status" value="2"/>
</dbReference>
<evidence type="ECO:0000313" key="6">
    <source>
        <dbReference type="Proteomes" id="UP001217089"/>
    </source>
</evidence>
<keyword evidence="6" id="KW-1185">Reference proteome</keyword>
<feature type="region of interest" description="Disordered" evidence="3">
    <location>
        <begin position="130"/>
        <end position="150"/>
    </location>
</feature>
<comment type="caution">
    <text evidence="5">The sequence shown here is derived from an EMBL/GenBank/DDBJ whole genome shotgun (WGS) entry which is preliminary data.</text>
</comment>
<dbReference type="InterPro" id="IPR050230">
    <property type="entry name" value="CALM/Myosin/TropC-like"/>
</dbReference>
<dbReference type="InterPro" id="IPR018247">
    <property type="entry name" value="EF_Hand_1_Ca_BS"/>
</dbReference>